<feature type="region of interest" description="Disordered" evidence="3">
    <location>
        <begin position="33"/>
        <end position="59"/>
    </location>
</feature>
<protein>
    <recommendedName>
        <fullName evidence="4">Fibronectin type-III domain-containing protein</fullName>
    </recommendedName>
</protein>
<dbReference type="CDD" id="cd00063">
    <property type="entry name" value="FN3"/>
    <property type="match status" value="1"/>
</dbReference>
<dbReference type="Gene3D" id="2.60.40.10">
    <property type="entry name" value="Immunoglobulins"/>
    <property type="match status" value="1"/>
</dbReference>
<keyword evidence="2" id="KW-0119">Carbohydrate metabolism</keyword>
<sequence>MGGKRTAAVVTGLRPGTRYSFAVRARDAADNLSPASGAARLTTAPGADDGHATAPTGFRATARRDDWAYSLAVSPVRRNPSPARGRSACGRGAGHVGSA</sequence>
<dbReference type="GO" id="GO:0016798">
    <property type="term" value="F:hydrolase activity, acting on glycosyl bonds"/>
    <property type="evidence" value="ECO:0007669"/>
    <property type="project" value="UniProtKB-KW"/>
</dbReference>
<name>L1KPZ3_9ACTN</name>
<evidence type="ECO:0000256" key="3">
    <source>
        <dbReference type="SAM" id="MobiDB-lite"/>
    </source>
</evidence>
<feature type="domain" description="Fibronectin type-III" evidence="4">
    <location>
        <begin position="1"/>
        <end position="46"/>
    </location>
</feature>
<dbReference type="InterPro" id="IPR003961">
    <property type="entry name" value="FN3_dom"/>
</dbReference>
<accession>L1KPZ3</accession>
<dbReference type="GO" id="GO:0000272">
    <property type="term" value="P:polysaccharide catabolic process"/>
    <property type="evidence" value="ECO:0007669"/>
    <property type="project" value="UniProtKB-KW"/>
</dbReference>
<evidence type="ECO:0000259" key="4">
    <source>
        <dbReference type="PROSITE" id="PS50853"/>
    </source>
</evidence>
<dbReference type="PROSITE" id="PS50853">
    <property type="entry name" value="FN3"/>
    <property type="match status" value="1"/>
</dbReference>
<evidence type="ECO:0000256" key="2">
    <source>
        <dbReference type="ARBA" id="ARBA00023326"/>
    </source>
</evidence>
<keyword evidence="2" id="KW-0624">Polysaccharide degradation</keyword>
<dbReference type="AlphaFoldDB" id="L1KPZ3"/>
<dbReference type="PATRIC" id="fig|698759.3.peg.6739"/>
<keyword evidence="1" id="KW-0378">Hydrolase</keyword>
<dbReference type="EMBL" id="AEJC01000507">
    <property type="protein sequence ID" value="EKX62565.1"/>
    <property type="molecule type" value="Genomic_DNA"/>
</dbReference>
<evidence type="ECO:0000313" key="6">
    <source>
        <dbReference type="Proteomes" id="UP000010411"/>
    </source>
</evidence>
<dbReference type="InterPro" id="IPR013783">
    <property type="entry name" value="Ig-like_fold"/>
</dbReference>
<dbReference type="InterPro" id="IPR036116">
    <property type="entry name" value="FN3_sf"/>
</dbReference>
<feature type="region of interest" description="Disordered" evidence="3">
    <location>
        <begin position="77"/>
        <end position="99"/>
    </location>
</feature>
<dbReference type="Proteomes" id="UP000010411">
    <property type="component" value="Unassembled WGS sequence"/>
</dbReference>
<keyword evidence="6" id="KW-1185">Reference proteome</keyword>
<reference evidence="5 6" key="1">
    <citation type="submission" date="2012-11" db="EMBL/GenBank/DDBJ databases">
        <authorList>
            <person name="Huguet-Tapia J.C."/>
            <person name="Durkin A.S."/>
            <person name="Pettis G.S."/>
            <person name="Badger J.H."/>
        </authorList>
    </citation>
    <scope>NUCLEOTIDE SEQUENCE [LARGE SCALE GENOMIC DNA]</scope>
    <source>
        <strain evidence="5 6">91-03</strain>
    </source>
</reference>
<proteinExistence type="predicted"/>
<evidence type="ECO:0000313" key="5">
    <source>
        <dbReference type="EMBL" id="EKX62565.1"/>
    </source>
</evidence>
<organism evidence="5 6">
    <name type="scientific">Streptomyces ipomoeae 91-03</name>
    <dbReference type="NCBI Taxonomy" id="698759"/>
    <lineage>
        <taxon>Bacteria</taxon>
        <taxon>Bacillati</taxon>
        <taxon>Actinomycetota</taxon>
        <taxon>Actinomycetes</taxon>
        <taxon>Kitasatosporales</taxon>
        <taxon>Streptomycetaceae</taxon>
        <taxon>Streptomyces</taxon>
    </lineage>
</organism>
<comment type="caution">
    <text evidence="5">The sequence shown here is derived from an EMBL/GenBank/DDBJ whole genome shotgun (WGS) entry which is preliminary data.</text>
</comment>
<gene>
    <name evidence="5" type="ORF">STRIP9103_00455</name>
</gene>
<evidence type="ECO:0000256" key="1">
    <source>
        <dbReference type="ARBA" id="ARBA00023295"/>
    </source>
</evidence>
<keyword evidence="1" id="KW-0326">Glycosidase</keyword>
<dbReference type="SUPFAM" id="SSF49265">
    <property type="entry name" value="Fibronectin type III"/>
    <property type="match status" value="1"/>
</dbReference>